<gene>
    <name evidence="2" type="ORF">LEMA_P073770.1</name>
</gene>
<dbReference type="Proteomes" id="UP000002668">
    <property type="component" value="Genome"/>
</dbReference>
<keyword evidence="3" id="KW-1185">Reference proteome</keyword>
<dbReference type="EMBL" id="FP929137">
    <property type="protein sequence ID" value="CBX99788.1"/>
    <property type="molecule type" value="Genomic_DNA"/>
</dbReference>
<feature type="region of interest" description="Disordered" evidence="1">
    <location>
        <begin position="72"/>
        <end position="91"/>
    </location>
</feature>
<evidence type="ECO:0000313" key="2">
    <source>
        <dbReference type="EMBL" id="CBX99788.1"/>
    </source>
</evidence>
<dbReference type="InParanoid" id="E5A843"/>
<feature type="region of interest" description="Disordered" evidence="1">
    <location>
        <begin position="128"/>
        <end position="315"/>
    </location>
</feature>
<feature type="compositionally biased region" description="Pro residues" evidence="1">
    <location>
        <begin position="135"/>
        <end position="148"/>
    </location>
</feature>
<name>E5A843_LEPMJ</name>
<feature type="compositionally biased region" description="Polar residues" evidence="1">
    <location>
        <begin position="187"/>
        <end position="205"/>
    </location>
</feature>
<organism evidence="3">
    <name type="scientific">Leptosphaeria maculans (strain JN3 / isolate v23.1.3 / race Av1-4-5-6-7-8)</name>
    <name type="common">Blackleg fungus</name>
    <name type="synonym">Phoma lingam</name>
    <dbReference type="NCBI Taxonomy" id="985895"/>
    <lineage>
        <taxon>Eukaryota</taxon>
        <taxon>Fungi</taxon>
        <taxon>Dikarya</taxon>
        <taxon>Ascomycota</taxon>
        <taxon>Pezizomycotina</taxon>
        <taxon>Dothideomycetes</taxon>
        <taxon>Pleosporomycetidae</taxon>
        <taxon>Pleosporales</taxon>
        <taxon>Pleosporineae</taxon>
        <taxon>Leptosphaeriaceae</taxon>
        <taxon>Plenodomus</taxon>
        <taxon>Plenodomus lingam/Leptosphaeria maculans species complex</taxon>
    </lineage>
</organism>
<feature type="compositionally biased region" description="Basic and acidic residues" evidence="1">
    <location>
        <begin position="170"/>
        <end position="184"/>
    </location>
</feature>
<sequence>MADLFVVSLFGVWGGQSRQSKPVREPSRPTPDPEDLLSSSSPACARSHANAQPAHTLPLPPFPSLPRLIALKGQFTPNPGPRAFHSPRARPPLSTDCCCPVLPFTMAPGKFSYKPLTLTPINFSLTEGTQIPAPLDSPPETPRPPTPGKGPLSSHPTPKSPAFPPTDDSPLGKDSEDSTADTHLHQSRTSDAASVLSPASPSNKRPASVRKFLGLRTLSSSDSLKSDRPGSPATINSQTPSLSRRKSGSWFGKKKSFAAGSVPEGNGTSAPYSNGRTVSQPVAVPASAPAQPPAQPRGPPPPALPELKSLGVSEDTFSLGADDMFKNIGADDKSNKK</sequence>
<evidence type="ECO:0000313" key="3">
    <source>
        <dbReference type="Proteomes" id="UP000002668"/>
    </source>
</evidence>
<feature type="compositionally biased region" description="Basic residues" evidence="1">
    <location>
        <begin position="243"/>
        <end position="256"/>
    </location>
</feature>
<dbReference type="PRINTS" id="PR01217">
    <property type="entry name" value="PRICHEXTENSN"/>
</dbReference>
<dbReference type="AlphaFoldDB" id="E5A843"/>
<dbReference type="HOGENOM" id="CLU_071100_0_0_1"/>
<proteinExistence type="predicted"/>
<protein>
    <submittedName>
        <fullName evidence="2">Predicted protein</fullName>
    </submittedName>
</protein>
<dbReference type="OrthoDB" id="5380416at2759"/>
<feature type="compositionally biased region" description="Pro residues" evidence="1">
    <location>
        <begin position="290"/>
        <end position="304"/>
    </location>
</feature>
<accession>E5A843</accession>
<dbReference type="GeneID" id="13292849"/>
<dbReference type="OMA" id="SASWGHI"/>
<dbReference type="eggNOG" id="ENOG502SUU9">
    <property type="taxonomic scope" value="Eukaryota"/>
</dbReference>
<reference evidence="3" key="1">
    <citation type="journal article" date="2011" name="Nat. Commun.">
        <title>Effector diversification within compartments of the Leptosphaeria maculans genome affected by Repeat-Induced Point mutations.</title>
        <authorList>
            <person name="Rouxel T."/>
            <person name="Grandaubert J."/>
            <person name="Hane J.K."/>
            <person name="Hoede C."/>
            <person name="van de Wouw A.P."/>
            <person name="Couloux A."/>
            <person name="Dominguez V."/>
            <person name="Anthouard V."/>
            <person name="Bally P."/>
            <person name="Bourras S."/>
            <person name="Cozijnsen A.J."/>
            <person name="Ciuffetti L.M."/>
            <person name="Degrave A."/>
            <person name="Dilmaghani A."/>
            <person name="Duret L."/>
            <person name="Fudal I."/>
            <person name="Goodwin S.B."/>
            <person name="Gout L."/>
            <person name="Glaser N."/>
            <person name="Linglin J."/>
            <person name="Kema G.H.J."/>
            <person name="Lapalu N."/>
            <person name="Lawrence C.B."/>
            <person name="May K."/>
            <person name="Meyer M."/>
            <person name="Ollivier B."/>
            <person name="Poulain J."/>
            <person name="Schoch C.L."/>
            <person name="Simon A."/>
            <person name="Spatafora J.W."/>
            <person name="Stachowiak A."/>
            <person name="Turgeon B.G."/>
            <person name="Tyler B.M."/>
            <person name="Vincent D."/>
            <person name="Weissenbach J."/>
            <person name="Amselem J."/>
            <person name="Quesneville H."/>
            <person name="Oliver R.P."/>
            <person name="Wincker P."/>
            <person name="Balesdent M.-H."/>
            <person name="Howlett B.J."/>
        </authorList>
    </citation>
    <scope>NUCLEOTIDE SEQUENCE [LARGE SCALE GENOMIC DNA]</scope>
    <source>
        <strain evidence="3">JN3 / isolate v23.1.3 / race Av1-4-5-6-7-8</strain>
    </source>
</reference>
<feature type="compositionally biased region" description="Low complexity" evidence="1">
    <location>
        <begin position="278"/>
        <end position="289"/>
    </location>
</feature>
<dbReference type="VEuPathDB" id="FungiDB:LEMA_P073770.1"/>
<feature type="region of interest" description="Disordered" evidence="1">
    <location>
        <begin position="15"/>
        <end position="61"/>
    </location>
</feature>
<feature type="compositionally biased region" description="Polar residues" evidence="1">
    <location>
        <begin position="266"/>
        <end position="277"/>
    </location>
</feature>
<evidence type="ECO:0000256" key="1">
    <source>
        <dbReference type="SAM" id="MobiDB-lite"/>
    </source>
</evidence>
<feature type="compositionally biased region" description="Polar residues" evidence="1">
    <location>
        <begin position="233"/>
        <end position="242"/>
    </location>
</feature>